<keyword evidence="2" id="KW-0863">Zinc-finger</keyword>
<dbReference type="Gene3D" id="2.20.25.240">
    <property type="match status" value="1"/>
</dbReference>
<dbReference type="InterPro" id="IPR007588">
    <property type="entry name" value="Znf_FLYWCH"/>
</dbReference>
<evidence type="ECO:0000256" key="3">
    <source>
        <dbReference type="ARBA" id="ARBA00022833"/>
    </source>
</evidence>
<evidence type="ECO:0000313" key="5">
    <source>
        <dbReference type="EMBL" id="JAI57690.1"/>
    </source>
</evidence>
<accession>A0A0P4VR69</accession>
<evidence type="ECO:0000256" key="2">
    <source>
        <dbReference type="ARBA" id="ARBA00022771"/>
    </source>
</evidence>
<name>A0A0P4VR69_SCYOL</name>
<evidence type="ECO:0000256" key="1">
    <source>
        <dbReference type="ARBA" id="ARBA00022723"/>
    </source>
</evidence>
<dbReference type="Pfam" id="PF04500">
    <property type="entry name" value="FLYWCH"/>
    <property type="match status" value="1"/>
</dbReference>
<sequence>MELQPASPDVNNIEDHPVISYIHPSLHEESNLEPTTPIPDEILPKSDEEEFTIVVGGSKRRGDILVSCGKLYNKDGKVNKKQCWRCTVCNKSVNCLASITQHGETFKIGPHPHRCSLRDCALPAVNIKAYVQQQGKERPFASGSTLAKEAIHRHQTPAS</sequence>
<feature type="domain" description="FLYWCH-type" evidence="4">
    <location>
        <begin position="58"/>
        <end position="109"/>
    </location>
</feature>
<keyword evidence="1" id="KW-0479">Metal-binding</keyword>
<keyword evidence="3" id="KW-0862">Zinc</keyword>
<dbReference type="GO" id="GO:0008270">
    <property type="term" value="F:zinc ion binding"/>
    <property type="evidence" value="ECO:0007669"/>
    <property type="project" value="UniProtKB-KW"/>
</dbReference>
<proteinExistence type="predicted"/>
<evidence type="ECO:0000259" key="4">
    <source>
        <dbReference type="Pfam" id="PF04500"/>
    </source>
</evidence>
<organism evidence="5">
    <name type="scientific">Scylla olivacea</name>
    <name type="common">Orange mud crab</name>
    <name type="synonym">Cancer olivacea</name>
    <dbReference type="NCBI Taxonomy" id="85551"/>
    <lineage>
        <taxon>Eukaryota</taxon>
        <taxon>Metazoa</taxon>
        <taxon>Ecdysozoa</taxon>
        <taxon>Arthropoda</taxon>
        <taxon>Crustacea</taxon>
        <taxon>Multicrustacea</taxon>
        <taxon>Malacostraca</taxon>
        <taxon>Eumalacostraca</taxon>
        <taxon>Eucarida</taxon>
        <taxon>Decapoda</taxon>
        <taxon>Pleocyemata</taxon>
        <taxon>Brachyura</taxon>
        <taxon>Eubrachyura</taxon>
        <taxon>Portunoidea</taxon>
        <taxon>Portunidae</taxon>
        <taxon>Portuninae</taxon>
        <taxon>Scylla</taxon>
    </lineage>
</organism>
<dbReference type="EMBL" id="GDRN01105675">
    <property type="protein sequence ID" value="JAI57690.1"/>
    <property type="molecule type" value="Transcribed_RNA"/>
</dbReference>
<dbReference type="AlphaFoldDB" id="A0A0P4VR69"/>
<reference evidence="5" key="1">
    <citation type="submission" date="2015-09" db="EMBL/GenBank/DDBJ databases">
        <title>Scylla olivacea transcriptome.</title>
        <authorList>
            <person name="Ikhwanuddin M."/>
        </authorList>
    </citation>
    <scope>NUCLEOTIDE SEQUENCE</scope>
</reference>
<protein>
    <recommendedName>
        <fullName evidence="4">FLYWCH-type domain-containing protein</fullName>
    </recommendedName>
</protein>